<evidence type="ECO:0000313" key="10">
    <source>
        <dbReference type="EMBL" id="KAB0681744.1"/>
    </source>
</evidence>
<feature type="domain" description="FAD-binding" evidence="9">
    <location>
        <begin position="87"/>
        <end position="414"/>
    </location>
</feature>
<gene>
    <name evidence="10" type="ORF">F6X38_02655</name>
</gene>
<evidence type="ECO:0000256" key="7">
    <source>
        <dbReference type="ARBA" id="ARBA00023033"/>
    </source>
</evidence>
<dbReference type="AlphaFoldDB" id="A0A7V7TXH3"/>
<feature type="compositionally biased region" description="Basic and acidic residues" evidence="8">
    <location>
        <begin position="20"/>
        <end position="29"/>
    </location>
</feature>
<dbReference type="PANTHER" id="PTHR43876">
    <property type="entry name" value="UBIQUINONE BIOSYNTHESIS MONOOXYGENASE COQ6, MITOCHONDRIAL"/>
    <property type="match status" value="1"/>
</dbReference>
<dbReference type="InterPro" id="IPR002938">
    <property type="entry name" value="FAD-bd"/>
</dbReference>
<proteinExistence type="inferred from homology"/>
<keyword evidence="6" id="KW-0560">Oxidoreductase</keyword>
<evidence type="ECO:0000256" key="1">
    <source>
        <dbReference type="ARBA" id="ARBA00001974"/>
    </source>
</evidence>
<reference evidence="10 11" key="1">
    <citation type="submission" date="2019-09" db="EMBL/GenBank/DDBJ databases">
        <title>YIM 132180 draft genome.</title>
        <authorList>
            <person name="Zhang K."/>
        </authorList>
    </citation>
    <scope>NUCLEOTIDE SEQUENCE [LARGE SCALE GENOMIC DNA]</scope>
    <source>
        <strain evidence="10 11">YIM 132180</strain>
    </source>
</reference>
<evidence type="ECO:0000256" key="6">
    <source>
        <dbReference type="ARBA" id="ARBA00023002"/>
    </source>
</evidence>
<evidence type="ECO:0000259" key="9">
    <source>
        <dbReference type="Pfam" id="PF01494"/>
    </source>
</evidence>
<feature type="region of interest" description="Disordered" evidence="8">
    <location>
        <begin position="20"/>
        <end position="44"/>
    </location>
</feature>
<evidence type="ECO:0000313" key="11">
    <source>
        <dbReference type="Proteomes" id="UP000432089"/>
    </source>
</evidence>
<dbReference type="EMBL" id="VZDO01000002">
    <property type="protein sequence ID" value="KAB0681744.1"/>
    <property type="molecule type" value="Genomic_DNA"/>
</dbReference>
<protein>
    <submittedName>
        <fullName evidence="10">UbiH/UbiF family hydroxylase</fullName>
    </submittedName>
</protein>
<dbReference type="InterPro" id="IPR036188">
    <property type="entry name" value="FAD/NAD-bd_sf"/>
</dbReference>
<dbReference type="NCBIfam" id="NF005691">
    <property type="entry name" value="PRK07494.1"/>
    <property type="match status" value="1"/>
</dbReference>
<keyword evidence="11" id="KW-1185">Reference proteome</keyword>
<dbReference type="InterPro" id="IPR010971">
    <property type="entry name" value="UbiH/COQ6"/>
</dbReference>
<dbReference type="GO" id="GO:0004497">
    <property type="term" value="F:monooxygenase activity"/>
    <property type="evidence" value="ECO:0007669"/>
    <property type="project" value="UniProtKB-KW"/>
</dbReference>
<dbReference type="InterPro" id="IPR051205">
    <property type="entry name" value="UbiH/COQ6_monooxygenase"/>
</dbReference>
<dbReference type="UniPathway" id="UPA00232"/>
<evidence type="ECO:0000256" key="8">
    <source>
        <dbReference type="SAM" id="MobiDB-lite"/>
    </source>
</evidence>
<dbReference type="Pfam" id="PF01494">
    <property type="entry name" value="FAD_binding_3"/>
    <property type="match status" value="1"/>
</dbReference>
<dbReference type="PANTHER" id="PTHR43876:SF7">
    <property type="entry name" value="UBIQUINONE BIOSYNTHESIS MONOOXYGENASE COQ6, MITOCHONDRIAL"/>
    <property type="match status" value="1"/>
</dbReference>
<accession>A0A7V7TXH3</accession>
<organism evidence="10 11">
    <name type="scientific">Plantimonas leprariae</name>
    <dbReference type="NCBI Taxonomy" id="2615207"/>
    <lineage>
        <taxon>Bacteria</taxon>
        <taxon>Pseudomonadati</taxon>
        <taxon>Pseudomonadota</taxon>
        <taxon>Alphaproteobacteria</taxon>
        <taxon>Hyphomicrobiales</taxon>
        <taxon>Aurantimonadaceae</taxon>
        <taxon>Plantimonas</taxon>
    </lineage>
</organism>
<sequence>MIDRNAQNAPLAVRRWIEKARHSSNRDTRPPPSASSPSAGGPEPSITIVIGPVIRISRCQQQTRGIAGSSTPARRARSSYVSQHKREIAVVGGGLAGYCAAIGFAAQGFETTLLAPKPLREDRRSTALIGSSVAFLDRIGVLERIMRAGAALTRMRIVDDTGRLLRAPTVEFDAAEIGIPAFGYNVLNLDLASILADRAGELGERLAVIDTGATGIAIEPDAVDVTLANGDSLRASLVVGADGRRSVVRGGAGIRSRDWSYPQTAIVLNFEHEVDHADLSTEFHTPTGPFTQVPLPGRRSSLVWVERPEIAELVVDLAPERLATMIEERMHSILGKVEVDGPVQAFPLRGSVAQRQTAPRVALIGEAAHVFPPIGAQGLNLGLRDAAAIVEAATTARDDPGRQSALLRFETRRRTDVLSRTAGVDALNRSLLSDFLPVQALRSAGLAAMSALPLLRRFAMREGAAPGAGLFGLPEAVRAGFSSRP</sequence>
<comment type="similarity">
    <text evidence="3">Belongs to the UbiH/COQ6 family.</text>
</comment>
<dbReference type="GO" id="GO:0016705">
    <property type="term" value="F:oxidoreductase activity, acting on paired donors, with incorporation or reduction of molecular oxygen"/>
    <property type="evidence" value="ECO:0007669"/>
    <property type="project" value="InterPro"/>
</dbReference>
<comment type="cofactor">
    <cofactor evidence="1">
        <name>FAD</name>
        <dbReference type="ChEBI" id="CHEBI:57692"/>
    </cofactor>
</comment>
<keyword evidence="7" id="KW-0503">Monooxygenase</keyword>
<dbReference type="Gene3D" id="3.50.50.60">
    <property type="entry name" value="FAD/NAD(P)-binding domain"/>
    <property type="match status" value="2"/>
</dbReference>
<dbReference type="GO" id="GO:0071949">
    <property type="term" value="F:FAD binding"/>
    <property type="evidence" value="ECO:0007669"/>
    <property type="project" value="InterPro"/>
</dbReference>
<evidence type="ECO:0000256" key="5">
    <source>
        <dbReference type="ARBA" id="ARBA00022827"/>
    </source>
</evidence>
<evidence type="ECO:0000256" key="2">
    <source>
        <dbReference type="ARBA" id="ARBA00004749"/>
    </source>
</evidence>
<evidence type="ECO:0000256" key="4">
    <source>
        <dbReference type="ARBA" id="ARBA00022630"/>
    </source>
</evidence>
<dbReference type="SUPFAM" id="SSF51905">
    <property type="entry name" value="FAD/NAD(P)-binding domain"/>
    <property type="match status" value="1"/>
</dbReference>
<keyword evidence="4" id="KW-0285">Flavoprotein</keyword>
<evidence type="ECO:0000256" key="3">
    <source>
        <dbReference type="ARBA" id="ARBA00005349"/>
    </source>
</evidence>
<keyword evidence="5" id="KW-0274">FAD</keyword>
<feature type="compositionally biased region" description="Low complexity" evidence="8">
    <location>
        <begin position="35"/>
        <end position="44"/>
    </location>
</feature>
<dbReference type="PRINTS" id="PR00420">
    <property type="entry name" value="RNGMNOXGNASE"/>
</dbReference>
<comment type="caution">
    <text evidence="10">The sequence shown here is derived from an EMBL/GenBank/DDBJ whole genome shotgun (WGS) entry which is preliminary data.</text>
</comment>
<dbReference type="GO" id="GO:0006744">
    <property type="term" value="P:ubiquinone biosynthetic process"/>
    <property type="evidence" value="ECO:0007669"/>
    <property type="project" value="UniProtKB-UniPathway"/>
</dbReference>
<dbReference type="Proteomes" id="UP000432089">
    <property type="component" value="Unassembled WGS sequence"/>
</dbReference>
<dbReference type="NCBIfam" id="TIGR01988">
    <property type="entry name" value="Ubi-OHases"/>
    <property type="match status" value="1"/>
</dbReference>
<name>A0A7V7TXH3_9HYPH</name>
<comment type="pathway">
    <text evidence="2">Cofactor biosynthesis; ubiquinone biosynthesis.</text>
</comment>